<keyword evidence="2" id="KW-1133">Transmembrane helix</keyword>
<evidence type="ECO:0000256" key="1">
    <source>
        <dbReference type="SAM" id="MobiDB-lite"/>
    </source>
</evidence>
<keyword evidence="2" id="KW-0812">Transmembrane</keyword>
<evidence type="ECO:0000256" key="2">
    <source>
        <dbReference type="SAM" id="Phobius"/>
    </source>
</evidence>
<evidence type="ECO:0008006" key="5">
    <source>
        <dbReference type="Google" id="ProtNLM"/>
    </source>
</evidence>
<keyword evidence="3" id="KW-1185">Reference proteome</keyword>
<feature type="region of interest" description="Disordered" evidence="1">
    <location>
        <begin position="920"/>
        <end position="980"/>
    </location>
</feature>
<feature type="compositionally biased region" description="Basic residues" evidence="1">
    <location>
        <begin position="920"/>
        <end position="929"/>
    </location>
</feature>
<feature type="compositionally biased region" description="Low complexity" evidence="1">
    <location>
        <begin position="81"/>
        <end position="95"/>
    </location>
</feature>
<feature type="transmembrane region" description="Helical" evidence="2">
    <location>
        <begin position="278"/>
        <end position="302"/>
    </location>
</feature>
<feature type="compositionally biased region" description="Polar residues" evidence="1">
    <location>
        <begin position="965"/>
        <end position="980"/>
    </location>
</feature>
<dbReference type="OrthoDB" id="4721035at2759"/>
<dbReference type="AlphaFoldDB" id="A0A6J3M440"/>
<name>A0A6J3M440_9PEZI</name>
<dbReference type="Proteomes" id="UP000504637">
    <property type="component" value="Unplaced"/>
</dbReference>
<feature type="compositionally biased region" description="Polar residues" evidence="1">
    <location>
        <begin position="931"/>
        <end position="947"/>
    </location>
</feature>
<gene>
    <name evidence="4" type="ORF">K489DRAFT_339788</name>
</gene>
<feature type="transmembrane region" description="Helical" evidence="2">
    <location>
        <begin position="231"/>
        <end position="258"/>
    </location>
</feature>
<evidence type="ECO:0000313" key="3">
    <source>
        <dbReference type="Proteomes" id="UP000504637"/>
    </source>
</evidence>
<feature type="transmembrane region" description="Helical" evidence="2">
    <location>
        <begin position="345"/>
        <end position="365"/>
    </location>
</feature>
<dbReference type="RefSeq" id="XP_033459285.1">
    <property type="nucleotide sequence ID" value="XM_033602251.1"/>
</dbReference>
<reference evidence="4" key="3">
    <citation type="submission" date="2025-08" db="UniProtKB">
        <authorList>
            <consortium name="RefSeq"/>
        </authorList>
    </citation>
    <scope>IDENTIFICATION</scope>
    <source>
        <strain evidence="4">CBS 342.82</strain>
    </source>
</reference>
<proteinExistence type="predicted"/>
<accession>A0A6J3M440</accession>
<evidence type="ECO:0000313" key="4">
    <source>
        <dbReference type="RefSeq" id="XP_033459285.1"/>
    </source>
</evidence>
<keyword evidence="2" id="KW-0472">Membrane</keyword>
<feature type="compositionally biased region" description="Basic and acidic residues" evidence="1">
    <location>
        <begin position="1"/>
        <end position="10"/>
    </location>
</feature>
<organism evidence="4">
    <name type="scientific">Dissoconium aciculare CBS 342.82</name>
    <dbReference type="NCBI Taxonomy" id="1314786"/>
    <lineage>
        <taxon>Eukaryota</taxon>
        <taxon>Fungi</taxon>
        <taxon>Dikarya</taxon>
        <taxon>Ascomycota</taxon>
        <taxon>Pezizomycotina</taxon>
        <taxon>Dothideomycetes</taxon>
        <taxon>Dothideomycetidae</taxon>
        <taxon>Mycosphaerellales</taxon>
        <taxon>Dissoconiaceae</taxon>
        <taxon>Dissoconium</taxon>
    </lineage>
</organism>
<feature type="region of interest" description="Disordered" evidence="1">
    <location>
        <begin position="1"/>
        <end position="140"/>
    </location>
</feature>
<reference evidence="4" key="1">
    <citation type="submission" date="2020-01" db="EMBL/GenBank/DDBJ databases">
        <authorList>
            <consortium name="DOE Joint Genome Institute"/>
            <person name="Haridas S."/>
            <person name="Albert R."/>
            <person name="Binder M."/>
            <person name="Bloem J."/>
            <person name="Labutti K."/>
            <person name="Salamov A."/>
            <person name="Andreopoulos B."/>
            <person name="Baker S.E."/>
            <person name="Barry K."/>
            <person name="Bills G."/>
            <person name="Bluhm B.H."/>
            <person name="Cannon C."/>
            <person name="Castanera R."/>
            <person name="Culley D.E."/>
            <person name="Daum C."/>
            <person name="Ezra D."/>
            <person name="Gonzalez J.B."/>
            <person name="Henrissat B."/>
            <person name="Kuo A."/>
            <person name="Liang C."/>
            <person name="Lipzen A."/>
            <person name="Lutzoni F."/>
            <person name="Magnuson J."/>
            <person name="Mondo S."/>
            <person name="Nolan M."/>
            <person name="Ohm R."/>
            <person name="Pangilinan J."/>
            <person name="Park H.-J."/>
            <person name="Ramirez L."/>
            <person name="Alfaro M."/>
            <person name="Sun H."/>
            <person name="Tritt A."/>
            <person name="Yoshinaga Y."/>
            <person name="Zwiers L.-H."/>
            <person name="Turgeon B.G."/>
            <person name="Goodwin S.B."/>
            <person name="Spatafora J.W."/>
            <person name="Crous P.W."/>
            <person name="Grigoriev I.V."/>
        </authorList>
    </citation>
    <scope>NUCLEOTIDE SEQUENCE</scope>
    <source>
        <strain evidence="4">CBS 342.82</strain>
    </source>
</reference>
<feature type="region of interest" description="Disordered" evidence="1">
    <location>
        <begin position="168"/>
        <end position="201"/>
    </location>
</feature>
<dbReference type="GeneID" id="54360051"/>
<protein>
    <recommendedName>
        <fullName evidence="5">Mcm2 3 5 family protein</fullName>
    </recommendedName>
</protein>
<reference evidence="4" key="2">
    <citation type="submission" date="2020-04" db="EMBL/GenBank/DDBJ databases">
        <authorList>
            <consortium name="NCBI Genome Project"/>
        </authorList>
    </citation>
    <scope>NUCLEOTIDE SEQUENCE</scope>
    <source>
        <strain evidence="4">CBS 342.82</strain>
    </source>
</reference>
<sequence length="980" mass="107263">MDSDMEHRSLLADASPAMSADGSPALLGQESPPIPSDNEQRPASWPGGDSPAIVTSPIPPIAHSLKRSSTSYPRRYTRINSLPSSTESLSRSVTEPEASFTTPQSGELSDGLGITLQAGLRRSPARRASSHVSPRIRNSLEGQVVAETSLTPSSSVLSGRTTTFDGTQDTAYHGYFGQQKPIRPTESLRSDRNSPNRAPTIYEDDAEQDGQVDFAPFRPKNHRTRPIKRNLGGWLSVVAFTLSIFCAVFSGIFLAIALNGPYWGRAVSSNQGKLSPSAAATLTSFFAKMIEMSFVTVMVAFVGQILARRSIRLEDAEGITLSEMTMRTWIMQPGTIITQWESVKYAGPTLLGIVCLFTAVLSMLYTSAATSLVQPQLRLSTWQHQDMAGVVRSQFANPEFIKQSCATPITANYDPKYAHDTCAQMEHAAMAYHNYYGYISAWTDFKAKNQSGDKLSNRPKGFALLNDNTTISAPWIEQQEVKTFNSTVPRYINNVTMAMPHIGVIQAAIDPKNALMQPIEADGSMYHIRAAVPSPFINVLCATLIEEDMKPFLINHTNKADPYATGSAVADVFGFGEKYGTMRLAPVFPRLPIDYNTLVNDTVGVPTWGRPTIFVLGKSGPQDTEGRNTSQYYSLCQLQVGTTPHCTTNYNASSTGATMDADCSDPDNRYAFSSSMQVNTTSGNATINRDWANIAGEWARSLSMNDGQFNGNSSNARLLTQFMVTQPRLNPKLPSMAEAIAVLAGCTLLQSVEGTPFDQNWNFSSPIISDPAGVRQPFNATVRVLQYASGGVWDHQKGWFCVLLLVFAANLMALCYFVSHRHWYTDVTEPTNLFLLAINSPPSRHLAEAVAMSTAEDQEGPSTSARAHHLRSWRTEAHYRVPWKIIPTDHTSGGEHSGCSGYMLESQGPQGFMPLIQQRKTAKKAKKQRSNTEMRFSSLTGSTASNRLSKRGTFAGFTWDRRKTMTSPPLGSNTDKPGGA</sequence>